<feature type="transmembrane region" description="Helical" evidence="1">
    <location>
        <begin position="51"/>
        <end position="75"/>
    </location>
</feature>
<keyword evidence="1" id="KW-0812">Transmembrane</keyword>
<feature type="transmembrane region" description="Helical" evidence="1">
    <location>
        <begin position="20"/>
        <end position="39"/>
    </location>
</feature>
<dbReference type="RefSeq" id="WP_160336359.1">
    <property type="nucleotide sequence ID" value="NZ_CALPCR010000016.1"/>
</dbReference>
<proteinExistence type="predicted"/>
<organism evidence="2 3">
    <name type="scientific">Parasutterella muris</name>
    <dbReference type="NCBI Taxonomy" id="2565572"/>
    <lineage>
        <taxon>Bacteria</taxon>
        <taxon>Pseudomonadati</taxon>
        <taxon>Pseudomonadota</taxon>
        <taxon>Betaproteobacteria</taxon>
        <taxon>Burkholderiales</taxon>
        <taxon>Sutterellaceae</taxon>
        <taxon>Parasutterella</taxon>
    </lineage>
</organism>
<keyword evidence="1" id="KW-1133">Transmembrane helix</keyword>
<dbReference type="AlphaFoldDB" id="A0A6L6YJU2"/>
<evidence type="ECO:0000256" key="1">
    <source>
        <dbReference type="SAM" id="Phobius"/>
    </source>
</evidence>
<reference evidence="2 3" key="1">
    <citation type="submission" date="2019-12" db="EMBL/GenBank/DDBJ databases">
        <title>Microbes associate with the intestines of laboratory mice.</title>
        <authorList>
            <person name="Navarre W."/>
            <person name="Wong E."/>
        </authorList>
    </citation>
    <scope>NUCLEOTIDE SEQUENCE [LARGE SCALE GENOMIC DNA]</scope>
    <source>
        <strain evidence="2 3">NM82_D38</strain>
    </source>
</reference>
<dbReference type="OrthoDB" id="9945513at2"/>
<evidence type="ECO:0000313" key="3">
    <source>
        <dbReference type="Proteomes" id="UP000472580"/>
    </source>
</evidence>
<evidence type="ECO:0008006" key="4">
    <source>
        <dbReference type="Google" id="ProtNLM"/>
    </source>
</evidence>
<accession>A0A6L6YJU2</accession>
<protein>
    <recommendedName>
        <fullName evidence="4">DUF202 domain-containing protein</fullName>
    </recommendedName>
</protein>
<evidence type="ECO:0000313" key="2">
    <source>
        <dbReference type="EMBL" id="MVX57946.1"/>
    </source>
</evidence>
<keyword evidence="3" id="KW-1185">Reference proteome</keyword>
<dbReference type="Proteomes" id="UP000472580">
    <property type="component" value="Unassembled WGS sequence"/>
</dbReference>
<sequence>MQRTSDKKIPISQTRAAVIARTSLYVISAVMMGKALAGLSEGDTAESLGNMGLALIFAGMCFRSSEFAILTYVTDGKKREEALKKLRDAEDQNRPWVGWMVRLGWVLTMFGVGAQLSTLI</sequence>
<dbReference type="EMBL" id="WSRP01000063">
    <property type="protein sequence ID" value="MVX57946.1"/>
    <property type="molecule type" value="Genomic_DNA"/>
</dbReference>
<keyword evidence="1" id="KW-0472">Membrane</keyword>
<gene>
    <name evidence="2" type="ORF">E5987_12230</name>
</gene>
<name>A0A6L6YJU2_9BURK</name>
<feature type="transmembrane region" description="Helical" evidence="1">
    <location>
        <begin position="96"/>
        <end position="116"/>
    </location>
</feature>
<comment type="caution">
    <text evidence="2">The sequence shown here is derived from an EMBL/GenBank/DDBJ whole genome shotgun (WGS) entry which is preliminary data.</text>
</comment>